<evidence type="ECO:0000256" key="11">
    <source>
        <dbReference type="SAM" id="Phobius"/>
    </source>
</evidence>
<dbReference type="GO" id="GO:0005886">
    <property type="term" value="C:plasma membrane"/>
    <property type="evidence" value="ECO:0007669"/>
    <property type="project" value="UniProtKB-SubCell"/>
</dbReference>
<reference evidence="13" key="1">
    <citation type="submission" date="2012-10" db="EMBL/GenBank/DDBJ databases">
        <authorList>
            <person name="Sandrine L."/>
        </authorList>
    </citation>
    <scope>NUCLEOTIDE SEQUENCE</scope>
</reference>
<evidence type="ECO:0000313" key="13">
    <source>
        <dbReference type="EMBL" id="CCO21552.1"/>
    </source>
</evidence>
<feature type="coiled-coil region" evidence="10">
    <location>
        <begin position="99"/>
        <end position="133"/>
    </location>
</feature>
<dbReference type="SMART" id="SM00387">
    <property type="entry name" value="HATPase_c"/>
    <property type="match status" value="1"/>
</dbReference>
<dbReference type="PANTHER" id="PTHR45453">
    <property type="entry name" value="PHOSPHATE REGULON SENSOR PROTEIN PHOR"/>
    <property type="match status" value="1"/>
</dbReference>
<keyword evidence="5" id="KW-0808">Transferase</keyword>
<dbReference type="InterPro" id="IPR004358">
    <property type="entry name" value="Sig_transdc_His_kin-like_C"/>
</dbReference>
<dbReference type="InterPro" id="IPR003594">
    <property type="entry name" value="HATPase_dom"/>
</dbReference>
<accession>S0DEE1</accession>
<evidence type="ECO:0000256" key="3">
    <source>
        <dbReference type="ARBA" id="ARBA00012438"/>
    </source>
</evidence>
<dbReference type="PROSITE" id="PS50109">
    <property type="entry name" value="HIS_KIN"/>
    <property type="match status" value="1"/>
</dbReference>
<evidence type="ECO:0000256" key="1">
    <source>
        <dbReference type="ARBA" id="ARBA00000085"/>
    </source>
</evidence>
<feature type="transmembrane region" description="Helical" evidence="11">
    <location>
        <begin position="49"/>
        <end position="70"/>
    </location>
</feature>
<evidence type="ECO:0000256" key="10">
    <source>
        <dbReference type="SAM" id="Coils"/>
    </source>
</evidence>
<feature type="transmembrane region" description="Helical" evidence="11">
    <location>
        <begin position="21"/>
        <end position="43"/>
    </location>
</feature>
<evidence type="ECO:0000256" key="7">
    <source>
        <dbReference type="ARBA" id="ARBA00022777"/>
    </source>
</evidence>
<evidence type="ECO:0000256" key="9">
    <source>
        <dbReference type="ARBA" id="ARBA00023136"/>
    </source>
</evidence>
<reference evidence="13" key="2">
    <citation type="journal article" date="2013" name="Biotechnol. Biofuels">
        <title>Mining for hemicellulases in the fungus-growing termite Pseudacanthotermes militaris using functional metagenomics.</title>
        <authorList>
            <person name="Bastien G."/>
            <person name="Arnal G."/>
            <person name="Bozonnet S."/>
            <person name="Laguerre S."/>
            <person name="Ferreira F."/>
            <person name="Faure R."/>
            <person name="Henrissat B."/>
            <person name="Lefevre F."/>
            <person name="Robe P."/>
            <person name="Bouchez O."/>
            <person name="Noirot C."/>
            <person name="Dumon C."/>
            <person name="O'Donohue M."/>
        </authorList>
    </citation>
    <scope>NUCLEOTIDE SEQUENCE</scope>
</reference>
<evidence type="ECO:0000256" key="5">
    <source>
        <dbReference type="ARBA" id="ARBA00022679"/>
    </source>
</evidence>
<evidence type="ECO:0000256" key="8">
    <source>
        <dbReference type="ARBA" id="ARBA00022989"/>
    </source>
</evidence>
<evidence type="ECO:0000256" key="4">
    <source>
        <dbReference type="ARBA" id="ARBA00022475"/>
    </source>
</evidence>
<feature type="domain" description="Histidine kinase" evidence="12">
    <location>
        <begin position="133"/>
        <end position="339"/>
    </location>
</feature>
<keyword evidence="8 11" id="KW-1133">Transmembrane helix</keyword>
<dbReference type="InterPro" id="IPR050351">
    <property type="entry name" value="BphY/WalK/GraS-like"/>
</dbReference>
<evidence type="ECO:0000259" key="12">
    <source>
        <dbReference type="PROSITE" id="PS50109"/>
    </source>
</evidence>
<dbReference type="EC" id="2.7.13.3" evidence="3"/>
<dbReference type="Pfam" id="PF02518">
    <property type="entry name" value="HATPase_c"/>
    <property type="match status" value="1"/>
</dbReference>
<dbReference type="SUPFAM" id="SSF55874">
    <property type="entry name" value="ATPase domain of HSP90 chaperone/DNA topoisomerase II/histidine kinase"/>
    <property type="match status" value="1"/>
</dbReference>
<comment type="subcellular location">
    <subcellularLocation>
        <location evidence="2">Cell membrane</location>
        <topology evidence="2">Multi-pass membrane protein</topology>
    </subcellularLocation>
</comment>
<dbReference type="Gene3D" id="3.30.565.10">
    <property type="entry name" value="Histidine kinase-like ATPase, C-terminal domain"/>
    <property type="match status" value="1"/>
</dbReference>
<dbReference type="InterPro" id="IPR036890">
    <property type="entry name" value="HATPase_C_sf"/>
</dbReference>
<proteinExistence type="predicted"/>
<keyword evidence="7 13" id="KW-0418">Kinase</keyword>
<dbReference type="AlphaFoldDB" id="S0DEE1"/>
<dbReference type="InterPro" id="IPR005467">
    <property type="entry name" value="His_kinase_dom"/>
</dbReference>
<protein>
    <recommendedName>
        <fullName evidence="3">histidine kinase</fullName>
        <ecNumber evidence="3">2.7.13.3</ecNumber>
    </recommendedName>
</protein>
<comment type="catalytic activity">
    <reaction evidence="1">
        <text>ATP + protein L-histidine = ADP + protein N-phospho-L-histidine.</text>
        <dbReference type="EC" id="2.7.13.3"/>
    </reaction>
</comment>
<dbReference type="GO" id="GO:0004721">
    <property type="term" value="F:phosphoprotein phosphatase activity"/>
    <property type="evidence" value="ECO:0007669"/>
    <property type="project" value="TreeGrafter"/>
</dbReference>
<keyword evidence="10" id="KW-0175">Coiled coil</keyword>
<dbReference type="EMBL" id="HF548310">
    <property type="protein sequence ID" value="CCO21552.1"/>
    <property type="molecule type" value="Genomic_DNA"/>
</dbReference>
<dbReference type="GO" id="GO:0016036">
    <property type="term" value="P:cellular response to phosphate starvation"/>
    <property type="evidence" value="ECO:0007669"/>
    <property type="project" value="TreeGrafter"/>
</dbReference>
<name>S0DEE1_9ZZZZ</name>
<evidence type="ECO:0000256" key="6">
    <source>
        <dbReference type="ARBA" id="ARBA00022692"/>
    </source>
</evidence>
<dbReference type="GO" id="GO:0000155">
    <property type="term" value="F:phosphorelay sensor kinase activity"/>
    <property type="evidence" value="ECO:0007669"/>
    <property type="project" value="TreeGrafter"/>
</dbReference>
<keyword evidence="9 11" id="KW-0472">Membrane</keyword>
<keyword evidence="6 11" id="KW-0812">Transmembrane</keyword>
<gene>
    <name evidence="13" type="ORF">BN138_740</name>
</gene>
<organism evidence="13">
    <name type="scientific">termite gut metagenome</name>
    <dbReference type="NCBI Taxonomy" id="433724"/>
    <lineage>
        <taxon>unclassified sequences</taxon>
        <taxon>metagenomes</taxon>
        <taxon>organismal metagenomes</taxon>
    </lineage>
</organism>
<sequence>MANTKNTAPLVWALLWGWLRARFWVLFYFALLYGFYALVYALHGYPWGAAGYAALLGLAAGLVLAAASFARFAARHLALSQAAGRFPTAGLPPPATLTDADYTQAIHALEAERARLEQENESARRDAAEYYTLWAHQVKTPLAALHLLLQSAGGAPLNAPSSADAEQELFRIGQYVGMVLQYQRLSSLQNDLLLQRHSLAALARQAGKNCATLFIHKKLALETEAVQGSLVTDRKWFVFVLEQLYTNAVKYSRSGAVRVFSQGESTLVVEDSGQGIPPEDLPRVFEKGFTGAAGRRERSSTGIGLYLCRQILARLGFGISIESTPGQGTRVLLHLAQTAVEEE</sequence>
<dbReference type="PANTHER" id="PTHR45453:SF2">
    <property type="entry name" value="HISTIDINE KINASE"/>
    <property type="match status" value="1"/>
</dbReference>
<dbReference type="PRINTS" id="PR00344">
    <property type="entry name" value="BCTRLSENSOR"/>
</dbReference>
<keyword evidence="4" id="KW-1003">Cell membrane</keyword>
<evidence type="ECO:0000256" key="2">
    <source>
        <dbReference type="ARBA" id="ARBA00004651"/>
    </source>
</evidence>